<dbReference type="GO" id="GO:0005975">
    <property type="term" value="P:carbohydrate metabolic process"/>
    <property type="evidence" value="ECO:0007669"/>
    <property type="project" value="InterPro"/>
</dbReference>
<feature type="domain" description="GH29D-like beta-sandwich" evidence="9">
    <location>
        <begin position="551"/>
        <end position="602"/>
    </location>
</feature>
<dbReference type="PROSITE" id="PS51257">
    <property type="entry name" value="PROKAR_LIPOPROTEIN"/>
    <property type="match status" value="1"/>
</dbReference>
<dbReference type="InterPro" id="IPR008979">
    <property type="entry name" value="Galactose-bd-like_sf"/>
</dbReference>
<dbReference type="Gene3D" id="3.30.379.10">
    <property type="entry name" value="Chitobiase/beta-hexosaminidase domain 2-like"/>
    <property type="match status" value="1"/>
</dbReference>
<dbReference type="SUPFAM" id="SSF49785">
    <property type="entry name" value="Galactose-binding domain-like"/>
    <property type="match status" value="1"/>
</dbReference>
<dbReference type="RefSeq" id="WP_184496628.1">
    <property type="nucleotide sequence ID" value="NZ_JACIJO010000003.1"/>
</dbReference>
<dbReference type="CDD" id="cd06563">
    <property type="entry name" value="GH20_chitobiase-like"/>
    <property type="match status" value="1"/>
</dbReference>
<organism evidence="10 11">
    <name type="scientific">Algoriphagus iocasae</name>
    <dbReference type="NCBI Taxonomy" id="1836499"/>
    <lineage>
        <taxon>Bacteria</taxon>
        <taxon>Pseudomonadati</taxon>
        <taxon>Bacteroidota</taxon>
        <taxon>Cytophagia</taxon>
        <taxon>Cytophagales</taxon>
        <taxon>Cyclobacteriaceae</taxon>
        <taxon>Algoriphagus</taxon>
    </lineage>
</organism>
<dbReference type="InterPro" id="IPR029018">
    <property type="entry name" value="Hex-like_dom2"/>
</dbReference>
<evidence type="ECO:0000259" key="7">
    <source>
        <dbReference type="Pfam" id="PF00728"/>
    </source>
</evidence>
<dbReference type="SUPFAM" id="SSF51445">
    <property type="entry name" value="(Trans)glycosidases"/>
    <property type="match status" value="1"/>
</dbReference>
<name>A0A841MKC5_9BACT</name>
<dbReference type="Pfam" id="PF13290">
    <property type="entry name" value="CHB_HEX_C_1"/>
    <property type="match status" value="1"/>
</dbReference>
<dbReference type="SUPFAM" id="SSF55545">
    <property type="entry name" value="beta-N-acetylhexosaminidase-like domain"/>
    <property type="match status" value="1"/>
</dbReference>
<feature type="active site" description="Proton donor" evidence="6">
    <location>
        <position position="343"/>
    </location>
</feature>
<dbReference type="EMBL" id="JACIJO010000003">
    <property type="protein sequence ID" value="MBB6327880.1"/>
    <property type="molecule type" value="Genomic_DNA"/>
</dbReference>
<evidence type="ECO:0000256" key="2">
    <source>
        <dbReference type="ARBA" id="ARBA00006285"/>
    </source>
</evidence>
<gene>
    <name evidence="10" type="ORF">FHS59_003523</name>
</gene>
<evidence type="ECO:0000259" key="8">
    <source>
        <dbReference type="Pfam" id="PF02838"/>
    </source>
</evidence>
<protein>
    <recommendedName>
        <fullName evidence="3">beta-N-acetylhexosaminidase</fullName>
        <ecNumber evidence="3">3.2.1.52</ecNumber>
    </recommendedName>
</protein>
<dbReference type="GO" id="GO:0016020">
    <property type="term" value="C:membrane"/>
    <property type="evidence" value="ECO:0007669"/>
    <property type="project" value="TreeGrafter"/>
</dbReference>
<evidence type="ECO:0000256" key="3">
    <source>
        <dbReference type="ARBA" id="ARBA00012663"/>
    </source>
</evidence>
<keyword evidence="4 10" id="KW-0378">Hydrolase</keyword>
<accession>A0A841MKC5</accession>
<dbReference type="Pfam" id="PF00728">
    <property type="entry name" value="Glyco_hydro_20"/>
    <property type="match status" value="1"/>
</dbReference>
<evidence type="ECO:0000256" key="1">
    <source>
        <dbReference type="ARBA" id="ARBA00001231"/>
    </source>
</evidence>
<evidence type="ECO:0000313" key="10">
    <source>
        <dbReference type="EMBL" id="MBB6327880.1"/>
    </source>
</evidence>
<dbReference type="InterPro" id="IPR017853">
    <property type="entry name" value="GH"/>
</dbReference>
<feature type="domain" description="Beta-hexosaminidase bacterial type N-terminal" evidence="8">
    <location>
        <begin position="25"/>
        <end position="152"/>
    </location>
</feature>
<evidence type="ECO:0000313" key="11">
    <source>
        <dbReference type="Proteomes" id="UP000588604"/>
    </source>
</evidence>
<dbReference type="Gene3D" id="2.60.120.260">
    <property type="entry name" value="Galactose-binding domain-like"/>
    <property type="match status" value="1"/>
</dbReference>
<evidence type="ECO:0000256" key="5">
    <source>
        <dbReference type="ARBA" id="ARBA00023295"/>
    </source>
</evidence>
<feature type="domain" description="Glycoside hydrolase family 20 catalytic" evidence="7">
    <location>
        <begin position="155"/>
        <end position="501"/>
    </location>
</feature>
<dbReference type="PANTHER" id="PTHR22600:SF57">
    <property type="entry name" value="BETA-N-ACETYLHEXOSAMINIDASE"/>
    <property type="match status" value="1"/>
</dbReference>
<dbReference type="GO" id="GO:0004563">
    <property type="term" value="F:beta-N-acetylhexosaminidase activity"/>
    <property type="evidence" value="ECO:0007669"/>
    <property type="project" value="UniProtKB-EC"/>
</dbReference>
<keyword evidence="11" id="KW-1185">Reference proteome</keyword>
<evidence type="ECO:0000256" key="6">
    <source>
        <dbReference type="PIRSR" id="PIRSR625705-1"/>
    </source>
</evidence>
<reference evidence="10 11" key="1">
    <citation type="submission" date="2020-08" db="EMBL/GenBank/DDBJ databases">
        <title>Genomic Encyclopedia of Type Strains, Phase IV (KMG-IV): sequencing the most valuable type-strain genomes for metagenomic binning, comparative biology and taxonomic classification.</title>
        <authorList>
            <person name="Goeker M."/>
        </authorList>
    </citation>
    <scope>NUCLEOTIDE SEQUENCE [LARGE SCALE GENOMIC DNA]</scope>
    <source>
        <strain evidence="10 11">DSM 102044</strain>
    </source>
</reference>
<dbReference type="AlphaFoldDB" id="A0A841MKC5"/>
<comment type="similarity">
    <text evidence="2">Belongs to the glycosyl hydrolase 20 family.</text>
</comment>
<dbReference type="InterPro" id="IPR025705">
    <property type="entry name" value="Beta_hexosaminidase_sua/sub"/>
</dbReference>
<dbReference type="Proteomes" id="UP000588604">
    <property type="component" value="Unassembled WGS sequence"/>
</dbReference>
<dbReference type="Gene3D" id="3.20.20.80">
    <property type="entry name" value="Glycosidases"/>
    <property type="match status" value="1"/>
</dbReference>
<sequence>MKYLVFLSLAFSLFFSCNTPQQKEISLVPMPAEMTVKSGEFKLSSSTQLVFNSTEGFDQEVDFFQEFIKSQLGEELSQEAGSNQIELVKSEQIQGSEAYHLSIDGDRILLEAADSKGIFYGLITLEQLIVSNSDKGQNSGEISIPALEIKDQPNYEWRGMHLDVSRHFFSMDYLKRYVDLLALYKLNKLHLHLTDDQGWRIEIKNYPELTEKGAWREFNEQDSICIERSKEDPRFAIDPEHIYEREGKTIYGGFYSQEELKEFVKFASARHVEIIPEIDMPGHMMAAIDIFPELTCNGQSAWGDVFSTPLCPINEEVYTFVENILAEVIAIFPSKYIHIGADEVDKSDWKKSVAVTQFMEKEGIEDYEALQSYFVSRVTDYLKDQGKEVIVWDDALGGGIPSDLKVMYWRNWVANVPENTVANGNELIISAGNPFYFSSPKTKLFNIYTKELIGSKFPDDKRNLIKGMQACLWTETIPSEALADARLFPNVLVLAERSWSPESQQDWNSFKKRLKPQLAHLDQLGIKYEFTPSNELVPFMNVDVENKQIGISFETDLIDPVIYYTTDGSIPTTESNLYQGEFFVEGSASIVAAIFDENGAQEPLLKKEVDYHKAIGKPVVYEKPWNPSYAAGDAGSMTDGYRGGASYADGYWQGFTSDFVVIVDMEEVTKLNSFSAKFMQLKGPGVFLPASVEVWLSEDGENFEQVLNLENDISPEEEKLTIKNFGGSLEGKSARYIKVKASNTQHGFMFVDELVVY</sequence>
<dbReference type="GO" id="GO:0030203">
    <property type="term" value="P:glycosaminoglycan metabolic process"/>
    <property type="evidence" value="ECO:0007669"/>
    <property type="project" value="TreeGrafter"/>
</dbReference>
<comment type="catalytic activity">
    <reaction evidence="1">
        <text>Hydrolysis of terminal non-reducing N-acetyl-D-hexosamine residues in N-acetyl-beta-D-hexosaminides.</text>
        <dbReference type="EC" id="3.2.1.52"/>
    </reaction>
</comment>
<dbReference type="InterPro" id="IPR015882">
    <property type="entry name" value="HEX_bac_N"/>
</dbReference>
<dbReference type="PANTHER" id="PTHR22600">
    <property type="entry name" value="BETA-HEXOSAMINIDASE"/>
    <property type="match status" value="1"/>
</dbReference>
<dbReference type="Pfam" id="PF02838">
    <property type="entry name" value="Glyco_hydro_20b"/>
    <property type="match status" value="1"/>
</dbReference>
<evidence type="ECO:0000256" key="4">
    <source>
        <dbReference type="ARBA" id="ARBA00022801"/>
    </source>
</evidence>
<comment type="caution">
    <text evidence="10">The sequence shown here is derived from an EMBL/GenBank/DDBJ whole genome shotgun (WGS) entry which is preliminary data.</text>
</comment>
<dbReference type="PRINTS" id="PR00738">
    <property type="entry name" value="GLHYDRLASE20"/>
</dbReference>
<keyword evidence="5 10" id="KW-0326">Glycosidase</keyword>
<proteinExistence type="inferred from homology"/>
<dbReference type="InterPro" id="IPR059177">
    <property type="entry name" value="GH29D-like_dom"/>
</dbReference>
<dbReference type="EC" id="3.2.1.52" evidence="3"/>
<evidence type="ECO:0000259" key="9">
    <source>
        <dbReference type="Pfam" id="PF13290"/>
    </source>
</evidence>
<dbReference type="InterPro" id="IPR015883">
    <property type="entry name" value="Glyco_hydro_20_cat"/>
</dbReference>